<dbReference type="Proteomes" id="UP000823963">
    <property type="component" value="Unassembled WGS sequence"/>
</dbReference>
<evidence type="ECO:0000256" key="5">
    <source>
        <dbReference type="ARBA" id="ARBA00022692"/>
    </source>
</evidence>
<proteinExistence type="inferred from homology"/>
<evidence type="ECO:0000256" key="1">
    <source>
        <dbReference type="ARBA" id="ARBA00004651"/>
    </source>
</evidence>
<feature type="transmembrane region" description="Helical" evidence="8">
    <location>
        <begin position="43"/>
        <end position="59"/>
    </location>
</feature>
<reference evidence="9" key="1">
    <citation type="journal article" date="2021" name="PeerJ">
        <title>Extensive microbial diversity within the chicken gut microbiome revealed by metagenomics and culture.</title>
        <authorList>
            <person name="Gilroy R."/>
            <person name="Ravi A."/>
            <person name="Getino M."/>
            <person name="Pursley I."/>
            <person name="Horton D.L."/>
            <person name="Alikhan N.F."/>
            <person name="Baker D."/>
            <person name="Gharbi K."/>
            <person name="Hall N."/>
            <person name="Watson M."/>
            <person name="Adriaenssens E.M."/>
            <person name="Foster-Nyarko E."/>
            <person name="Jarju S."/>
            <person name="Secka A."/>
            <person name="Antonio M."/>
            <person name="Oren A."/>
            <person name="Chaudhuri R.R."/>
            <person name="La Ragione R."/>
            <person name="Hildebrand F."/>
            <person name="Pallen M.J."/>
        </authorList>
    </citation>
    <scope>NUCLEOTIDE SEQUENCE</scope>
    <source>
        <strain evidence="9">6627</strain>
    </source>
</reference>
<dbReference type="AlphaFoldDB" id="A0A9D2A9M2"/>
<feature type="transmembrane region" description="Helical" evidence="8">
    <location>
        <begin position="71"/>
        <end position="89"/>
    </location>
</feature>
<dbReference type="InterPro" id="IPR002781">
    <property type="entry name" value="TM_pro_TauE-like"/>
</dbReference>
<evidence type="ECO:0000256" key="6">
    <source>
        <dbReference type="ARBA" id="ARBA00022989"/>
    </source>
</evidence>
<dbReference type="GO" id="GO:0005886">
    <property type="term" value="C:plasma membrane"/>
    <property type="evidence" value="ECO:0007669"/>
    <property type="project" value="UniProtKB-SubCell"/>
</dbReference>
<feature type="transmembrane region" description="Helical" evidence="8">
    <location>
        <begin position="224"/>
        <end position="242"/>
    </location>
</feature>
<accession>A0A9D2A9M2</accession>
<comment type="caution">
    <text evidence="9">The sequence shown here is derived from an EMBL/GenBank/DDBJ whole genome shotgun (WGS) entry which is preliminary data.</text>
</comment>
<keyword evidence="5 8" id="KW-0812">Transmembrane</keyword>
<evidence type="ECO:0000256" key="3">
    <source>
        <dbReference type="ARBA" id="ARBA00022448"/>
    </source>
</evidence>
<feature type="transmembrane region" description="Helical" evidence="8">
    <location>
        <begin position="125"/>
        <end position="144"/>
    </location>
</feature>
<evidence type="ECO:0000256" key="8">
    <source>
        <dbReference type="RuleBase" id="RU363041"/>
    </source>
</evidence>
<name>A0A9D2A9M2_9LACO</name>
<dbReference type="PANTHER" id="PTHR30269">
    <property type="entry name" value="TRANSMEMBRANE PROTEIN YFCA"/>
    <property type="match status" value="1"/>
</dbReference>
<evidence type="ECO:0000256" key="2">
    <source>
        <dbReference type="ARBA" id="ARBA00009142"/>
    </source>
</evidence>
<keyword evidence="3" id="KW-0813">Transport</keyword>
<keyword evidence="4 8" id="KW-1003">Cell membrane</keyword>
<feature type="transmembrane region" description="Helical" evidence="8">
    <location>
        <begin position="164"/>
        <end position="184"/>
    </location>
</feature>
<dbReference type="Pfam" id="PF01925">
    <property type="entry name" value="TauE"/>
    <property type="match status" value="1"/>
</dbReference>
<evidence type="ECO:0000256" key="7">
    <source>
        <dbReference type="ARBA" id="ARBA00023136"/>
    </source>
</evidence>
<comment type="similarity">
    <text evidence="2 8">Belongs to the 4-toluene sulfonate uptake permease (TSUP) (TC 2.A.102) family.</text>
</comment>
<dbReference type="InterPro" id="IPR052017">
    <property type="entry name" value="TSUP"/>
</dbReference>
<comment type="subcellular location">
    <subcellularLocation>
        <location evidence="1 8">Cell membrane</location>
        <topology evidence="1 8">Multi-pass membrane protein</topology>
    </subcellularLocation>
</comment>
<organism evidence="9 10">
    <name type="scientific">Candidatus Ligilactobacillus excrementigallinarum</name>
    <dbReference type="NCBI Taxonomy" id="2838641"/>
    <lineage>
        <taxon>Bacteria</taxon>
        <taxon>Bacillati</taxon>
        <taxon>Bacillota</taxon>
        <taxon>Bacilli</taxon>
        <taxon>Lactobacillales</taxon>
        <taxon>Lactobacillaceae</taxon>
        <taxon>Ligilactobacillus</taxon>
    </lineage>
</organism>
<feature type="transmembrane region" description="Helical" evidence="8">
    <location>
        <begin position="7"/>
        <end position="37"/>
    </location>
</feature>
<dbReference type="PANTHER" id="PTHR30269:SF37">
    <property type="entry name" value="MEMBRANE TRANSPORTER PROTEIN"/>
    <property type="match status" value="1"/>
</dbReference>
<feature type="transmembrane region" description="Helical" evidence="8">
    <location>
        <begin position="191"/>
        <end position="212"/>
    </location>
</feature>
<reference evidence="9" key="2">
    <citation type="submission" date="2021-04" db="EMBL/GenBank/DDBJ databases">
        <authorList>
            <person name="Gilroy R."/>
        </authorList>
    </citation>
    <scope>NUCLEOTIDE SEQUENCE</scope>
    <source>
        <strain evidence="9">6627</strain>
    </source>
</reference>
<evidence type="ECO:0000256" key="4">
    <source>
        <dbReference type="ARBA" id="ARBA00022475"/>
    </source>
</evidence>
<dbReference type="EMBL" id="DXFP01000022">
    <property type="protein sequence ID" value="HIX01689.1"/>
    <property type="molecule type" value="Genomic_DNA"/>
</dbReference>
<evidence type="ECO:0000313" key="9">
    <source>
        <dbReference type="EMBL" id="HIX01689.1"/>
    </source>
</evidence>
<sequence length="243" mass="26703">MFSYIALAVIVFGAALVQSTSGFGFGIVFMAIMPLILPYKECNVLTLTTVLVLQVYTLIKFRKHINFKLVLIPAIAALIFGSLGVHLMISINARMMNFILGGFLWILAFYLIVLAKRIHLKQSPVTGFFAGSFGGFMDGMFAIGGPPMVAYFDSVINDPLEYQATLQTYFMITTVNVLINNILCGNFTSQYAFPLCISIVSCLAGTTLGMHFTEKISMQLVRKLAYTVMIVAGAYHIFKGIIG</sequence>
<gene>
    <name evidence="9" type="ORF">H9861_02925</name>
</gene>
<protein>
    <recommendedName>
        <fullName evidence="8">Probable membrane transporter protein</fullName>
    </recommendedName>
</protein>
<feature type="transmembrane region" description="Helical" evidence="8">
    <location>
        <begin position="95"/>
        <end position="113"/>
    </location>
</feature>
<evidence type="ECO:0000313" key="10">
    <source>
        <dbReference type="Proteomes" id="UP000823963"/>
    </source>
</evidence>
<keyword evidence="6 8" id="KW-1133">Transmembrane helix</keyword>
<keyword evidence="7 8" id="KW-0472">Membrane</keyword>